<name>A0A7W9WAI0_ARMRO</name>
<keyword evidence="1" id="KW-0732">Signal</keyword>
<dbReference type="InterPro" id="IPR019546">
    <property type="entry name" value="TAT_signal_bac_arc"/>
</dbReference>
<dbReference type="EMBL" id="JACHGW010000007">
    <property type="protein sequence ID" value="MBB6053627.1"/>
    <property type="molecule type" value="Genomic_DNA"/>
</dbReference>
<evidence type="ECO:0000313" key="3">
    <source>
        <dbReference type="EMBL" id="MBB6053627.1"/>
    </source>
</evidence>
<dbReference type="PROSITE" id="PS51318">
    <property type="entry name" value="TAT"/>
    <property type="match status" value="1"/>
</dbReference>
<dbReference type="InterPro" id="IPR006311">
    <property type="entry name" value="TAT_signal"/>
</dbReference>
<dbReference type="PANTHER" id="PTHR12110">
    <property type="entry name" value="HYDROXYPYRUVATE ISOMERASE"/>
    <property type="match status" value="1"/>
</dbReference>
<evidence type="ECO:0000256" key="1">
    <source>
        <dbReference type="SAM" id="SignalP"/>
    </source>
</evidence>
<dbReference type="RefSeq" id="WP_221290382.1">
    <property type="nucleotide sequence ID" value="NZ_JACHGW010000007.1"/>
</dbReference>
<dbReference type="SUPFAM" id="SSF51658">
    <property type="entry name" value="Xylose isomerase-like"/>
    <property type="match status" value="1"/>
</dbReference>
<gene>
    <name evidence="3" type="ORF">HNQ39_005462</name>
</gene>
<sequence>MEMTKQTRRSFLGLSAATALSLVAPPAQAKKKLPVGLELYSVRDLLAKDLMGTVRAVAAQGYEVVEFYSPYQSWTPEYAKDVRKLLDELKIKCLSTHNSRSALTGDGLKKAIELNQIIGSKTIVTASPGRVQTQDDWKKLADELTAASQALKPLKMRVGYHNHQTEFRETDGFRPIQFLAKNTPKDVTLQFDVGTCVEVGYDPIAWVNENPGRIRSMHLKDWGKTEGYKVLFGEGDTPWKPLLEAAERKGGVEYVLIEQEGSRFPSLETSQKCLESYRKLRG</sequence>
<feature type="chain" id="PRO_5031373924" evidence="1">
    <location>
        <begin position="30"/>
        <end position="282"/>
    </location>
</feature>
<dbReference type="AlphaFoldDB" id="A0A7W9WAI0"/>
<evidence type="ECO:0000313" key="4">
    <source>
        <dbReference type="Proteomes" id="UP000520814"/>
    </source>
</evidence>
<dbReference type="NCBIfam" id="TIGR01409">
    <property type="entry name" value="TAT_signal_seq"/>
    <property type="match status" value="1"/>
</dbReference>
<feature type="domain" description="Xylose isomerase-like TIM barrel" evidence="2">
    <location>
        <begin position="54"/>
        <end position="272"/>
    </location>
</feature>
<dbReference type="GO" id="GO:0016853">
    <property type="term" value="F:isomerase activity"/>
    <property type="evidence" value="ECO:0007669"/>
    <property type="project" value="UniProtKB-KW"/>
</dbReference>
<dbReference type="Gene3D" id="3.20.20.150">
    <property type="entry name" value="Divalent-metal-dependent TIM barrel enzymes"/>
    <property type="match status" value="1"/>
</dbReference>
<keyword evidence="4" id="KW-1185">Reference proteome</keyword>
<comment type="caution">
    <text evidence="3">The sequence shown here is derived from an EMBL/GenBank/DDBJ whole genome shotgun (WGS) entry which is preliminary data.</text>
</comment>
<evidence type="ECO:0000259" key="2">
    <source>
        <dbReference type="Pfam" id="PF01261"/>
    </source>
</evidence>
<proteinExistence type="predicted"/>
<dbReference type="InterPro" id="IPR036237">
    <property type="entry name" value="Xyl_isomerase-like_sf"/>
</dbReference>
<protein>
    <submittedName>
        <fullName evidence="3">Sugar phosphate isomerase/epimerase</fullName>
    </submittedName>
</protein>
<reference evidence="3 4" key="1">
    <citation type="submission" date="2020-08" db="EMBL/GenBank/DDBJ databases">
        <title>Genomic Encyclopedia of Type Strains, Phase IV (KMG-IV): sequencing the most valuable type-strain genomes for metagenomic binning, comparative biology and taxonomic classification.</title>
        <authorList>
            <person name="Goeker M."/>
        </authorList>
    </citation>
    <scope>NUCLEOTIDE SEQUENCE [LARGE SCALE GENOMIC DNA]</scope>
    <source>
        <strain evidence="3 4">DSM 23562</strain>
    </source>
</reference>
<dbReference type="PANTHER" id="PTHR12110:SF41">
    <property type="entry name" value="INOSOSE DEHYDRATASE"/>
    <property type="match status" value="1"/>
</dbReference>
<dbReference type="InterPro" id="IPR013022">
    <property type="entry name" value="Xyl_isomerase-like_TIM-brl"/>
</dbReference>
<dbReference type="Proteomes" id="UP000520814">
    <property type="component" value="Unassembled WGS sequence"/>
</dbReference>
<dbReference type="InterPro" id="IPR050312">
    <property type="entry name" value="IolE/XylAMocC-like"/>
</dbReference>
<dbReference type="Pfam" id="PF01261">
    <property type="entry name" value="AP_endonuc_2"/>
    <property type="match status" value="1"/>
</dbReference>
<keyword evidence="3" id="KW-0413">Isomerase</keyword>
<organism evidence="3 4">
    <name type="scientific">Armatimonas rosea</name>
    <dbReference type="NCBI Taxonomy" id="685828"/>
    <lineage>
        <taxon>Bacteria</taxon>
        <taxon>Bacillati</taxon>
        <taxon>Armatimonadota</taxon>
        <taxon>Armatimonadia</taxon>
        <taxon>Armatimonadales</taxon>
        <taxon>Armatimonadaceae</taxon>
        <taxon>Armatimonas</taxon>
    </lineage>
</organism>
<accession>A0A7W9WAI0</accession>
<feature type="signal peptide" evidence="1">
    <location>
        <begin position="1"/>
        <end position="29"/>
    </location>
</feature>